<dbReference type="RefSeq" id="WP_126562294.1">
    <property type="nucleotide sequence ID" value="NZ_RYDJ01000011.1"/>
</dbReference>
<dbReference type="PANTHER" id="PTHR11705">
    <property type="entry name" value="PROTEASE FAMILY M14 CARBOXYPEPTIDASE A,B"/>
    <property type="match status" value="1"/>
</dbReference>
<reference evidence="10 11" key="1">
    <citation type="submission" date="2018-12" db="EMBL/GenBank/DDBJ databases">
        <title>Flavobacterium sp. nov., isolated from glacier ice.</title>
        <authorList>
            <person name="Liu Q."/>
            <person name="Xin Y.-H."/>
        </authorList>
    </citation>
    <scope>NUCLEOTIDE SEQUENCE [LARGE SCALE GENOMIC DNA]</scope>
    <source>
        <strain evidence="10 11">RB1N8</strain>
    </source>
</reference>
<dbReference type="Pfam" id="PF00246">
    <property type="entry name" value="Peptidase_M14"/>
    <property type="match status" value="1"/>
</dbReference>
<protein>
    <submittedName>
        <fullName evidence="10">Peptidase M14</fullName>
    </submittedName>
</protein>
<comment type="similarity">
    <text evidence="2 7">Belongs to the peptidase M14 family.</text>
</comment>
<dbReference type="SMART" id="SM00631">
    <property type="entry name" value="Zn_pept"/>
    <property type="match status" value="1"/>
</dbReference>
<evidence type="ECO:0000256" key="4">
    <source>
        <dbReference type="ARBA" id="ARBA00022801"/>
    </source>
</evidence>
<comment type="cofactor">
    <cofactor evidence="1">
        <name>Zn(2+)</name>
        <dbReference type="ChEBI" id="CHEBI:29105"/>
    </cofactor>
</comment>
<keyword evidence="6" id="KW-0482">Metalloprotease</keyword>
<evidence type="ECO:0000256" key="5">
    <source>
        <dbReference type="ARBA" id="ARBA00022833"/>
    </source>
</evidence>
<evidence type="ECO:0000256" key="7">
    <source>
        <dbReference type="PROSITE-ProRule" id="PRU01379"/>
    </source>
</evidence>
<keyword evidence="8" id="KW-0732">Signal</keyword>
<dbReference type="PROSITE" id="PS52035">
    <property type="entry name" value="PEPTIDASE_M14"/>
    <property type="match status" value="1"/>
</dbReference>
<organism evidence="10 11">
    <name type="scientific">Flavobacterium bomense</name>
    <dbReference type="NCBI Taxonomy" id="2497483"/>
    <lineage>
        <taxon>Bacteria</taxon>
        <taxon>Pseudomonadati</taxon>
        <taxon>Bacteroidota</taxon>
        <taxon>Flavobacteriia</taxon>
        <taxon>Flavobacteriales</taxon>
        <taxon>Flavobacteriaceae</taxon>
        <taxon>Flavobacterium</taxon>
    </lineage>
</organism>
<keyword evidence="3" id="KW-0645">Protease</keyword>
<dbReference type="AlphaFoldDB" id="A0A432CL79"/>
<evidence type="ECO:0000259" key="9">
    <source>
        <dbReference type="PROSITE" id="PS52035"/>
    </source>
</evidence>
<keyword evidence="11" id="KW-1185">Reference proteome</keyword>
<dbReference type="SUPFAM" id="SSF53187">
    <property type="entry name" value="Zn-dependent exopeptidases"/>
    <property type="match status" value="1"/>
</dbReference>
<keyword evidence="4" id="KW-0378">Hydrolase</keyword>
<evidence type="ECO:0000313" key="11">
    <source>
        <dbReference type="Proteomes" id="UP000280825"/>
    </source>
</evidence>
<dbReference type="EMBL" id="RYDJ01000011">
    <property type="protein sequence ID" value="RTZ03920.1"/>
    <property type="molecule type" value="Genomic_DNA"/>
</dbReference>
<evidence type="ECO:0000256" key="1">
    <source>
        <dbReference type="ARBA" id="ARBA00001947"/>
    </source>
</evidence>
<evidence type="ECO:0000313" key="10">
    <source>
        <dbReference type="EMBL" id="RTZ03920.1"/>
    </source>
</evidence>
<dbReference type="GO" id="GO:0006508">
    <property type="term" value="P:proteolysis"/>
    <property type="evidence" value="ECO:0007669"/>
    <property type="project" value="UniProtKB-KW"/>
</dbReference>
<name>A0A432CL79_9FLAO</name>
<feature type="domain" description="Peptidase M14" evidence="9">
    <location>
        <begin position="49"/>
        <end position="402"/>
    </location>
</feature>
<feature type="active site" description="Proton donor/acceptor" evidence="7">
    <location>
        <position position="379"/>
    </location>
</feature>
<keyword evidence="5" id="KW-0862">Zinc</keyword>
<evidence type="ECO:0000256" key="8">
    <source>
        <dbReference type="SAM" id="SignalP"/>
    </source>
</evidence>
<evidence type="ECO:0000256" key="3">
    <source>
        <dbReference type="ARBA" id="ARBA00022670"/>
    </source>
</evidence>
<dbReference type="InterPro" id="IPR000834">
    <property type="entry name" value="Peptidase_M14"/>
</dbReference>
<dbReference type="CDD" id="cd06905">
    <property type="entry name" value="M14-like"/>
    <property type="match status" value="1"/>
</dbReference>
<dbReference type="PRINTS" id="PR00765">
    <property type="entry name" value="CRBOXYPTASEA"/>
</dbReference>
<gene>
    <name evidence="10" type="ORF">EKL98_10565</name>
</gene>
<dbReference type="GO" id="GO:0004181">
    <property type="term" value="F:metallocarboxypeptidase activity"/>
    <property type="evidence" value="ECO:0007669"/>
    <property type="project" value="InterPro"/>
</dbReference>
<dbReference type="GO" id="GO:0005615">
    <property type="term" value="C:extracellular space"/>
    <property type="evidence" value="ECO:0007669"/>
    <property type="project" value="TreeGrafter"/>
</dbReference>
<sequence length="584" mass="66110">MKKYILLSLFSFIFWVTNAQKNGIAPQDLNGIRAIGSPANPKVKMTWDQYHDYAQVTQLGSDLVKAYPNLVKMESVGKSYEGRDLWVLTISDFDSDKVENKPGFYIDGGIHANEMQGVEVAMYTAWYLAESFQTIKFINTLLKEKVFYIVMTISPDGRENFIYKPNNSNTSRSGMRPFDNDGDGLVNEDTLDDLDNDGNIVMMRRKSKTGRWKTDPKYPTRMYQVKGDEIGDYEMLGYEGLDNDKDGLVNEDLIGTYDPNRDWGWNWQPNYVQNGALFYPGTLPETRAIKAFIINHPNIAGAQSYHNYGGMFLRGPGAAEDDALFAPQDIEVYDNIGKLGEKMIPGYNYFVIHKDLYTVYGGEIDFLSLTRGIFTFSNELMTSYKLFNQKNTAGRWDNDEFNEFDKYLLFGDGYVEWKEFNHPQFGDIEIGGPKKNYIRNHPGFMIQEDAHRNMAFSLYHAYQTPKLEIVGIETEKLSGDLVAVTATIMNTRIIPTHSRHDVKNKIERPNYISLAGSTVVAGMTVQNEDLNLFTEQKFSPETIAVPIIEGMGNVKVRWIVKGNPSGATVNVSSAKGGTVSEKVK</sequence>
<dbReference type="Gene3D" id="3.40.630.10">
    <property type="entry name" value="Zn peptidases"/>
    <property type="match status" value="1"/>
</dbReference>
<dbReference type="Proteomes" id="UP000280825">
    <property type="component" value="Unassembled WGS sequence"/>
</dbReference>
<comment type="caution">
    <text evidence="10">The sequence shown here is derived from an EMBL/GenBank/DDBJ whole genome shotgun (WGS) entry which is preliminary data.</text>
</comment>
<evidence type="ECO:0000256" key="6">
    <source>
        <dbReference type="ARBA" id="ARBA00023049"/>
    </source>
</evidence>
<feature type="signal peptide" evidence="8">
    <location>
        <begin position="1"/>
        <end position="19"/>
    </location>
</feature>
<feature type="chain" id="PRO_5019554030" evidence="8">
    <location>
        <begin position="20"/>
        <end position="584"/>
    </location>
</feature>
<dbReference type="GO" id="GO:0008270">
    <property type="term" value="F:zinc ion binding"/>
    <property type="evidence" value="ECO:0007669"/>
    <property type="project" value="InterPro"/>
</dbReference>
<proteinExistence type="inferred from homology"/>
<evidence type="ECO:0000256" key="2">
    <source>
        <dbReference type="ARBA" id="ARBA00005988"/>
    </source>
</evidence>
<accession>A0A432CL79</accession>
<dbReference type="PANTHER" id="PTHR11705:SF143">
    <property type="entry name" value="SLL0236 PROTEIN"/>
    <property type="match status" value="1"/>
</dbReference>